<evidence type="ECO:0000313" key="9">
    <source>
        <dbReference type="Proteomes" id="UP000663856"/>
    </source>
</evidence>
<dbReference type="PROSITE" id="PS01357">
    <property type="entry name" value="ZF_ZZ_1"/>
    <property type="match status" value="1"/>
</dbReference>
<dbReference type="SMART" id="SM00291">
    <property type="entry name" value="ZnF_ZZ"/>
    <property type="match status" value="2"/>
</dbReference>
<dbReference type="Gene3D" id="3.30.60.90">
    <property type="match status" value="2"/>
</dbReference>
<organism evidence="8 9">
    <name type="scientific">Rotaria magnacalcarata</name>
    <dbReference type="NCBI Taxonomy" id="392030"/>
    <lineage>
        <taxon>Eukaryota</taxon>
        <taxon>Metazoa</taxon>
        <taxon>Spiralia</taxon>
        <taxon>Gnathifera</taxon>
        <taxon>Rotifera</taxon>
        <taxon>Eurotatoria</taxon>
        <taxon>Bdelloidea</taxon>
        <taxon>Philodinida</taxon>
        <taxon>Philodinidae</taxon>
        <taxon>Rotaria</taxon>
    </lineage>
</organism>
<dbReference type="GO" id="GO:0005524">
    <property type="term" value="F:ATP binding"/>
    <property type="evidence" value="ECO:0007669"/>
    <property type="project" value="InterPro"/>
</dbReference>
<evidence type="ECO:0000256" key="4">
    <source>
        <dbReference type="PROSITE-ProRule" id="PRU00228"/>
    </source>
</evidence>
<dbReference type="AlphaFoldDB" id="A0A816MLL1"/>
<evidence type="ECO:0000259" key="6">
    <source>
        <dbReference type="PROSITE" id="PS50011"/>
    </source>
</evidence>
<dbReference type="EMBL" id="CAJNRF010001288">
    <property type="protein sequence ID" value="CAF2004173.1"/>
    <property type="molecule type" value="Genomic_DNA"/>
</dbReference>
<feature type="compositionally biased region" description="Polar residues" evidence="5">
    <location>
        <begin position="103"/>
        <end position="116"/>
    </location>
</feature>
<dbReference type="InterPro" id="IPR011009">
    <property type="entry name" value="Kinase-like_dom_sf"/>
</dbReference>
<comment type="caution">
    <text evidence="8">The sequence shown here is derived from an EMBL/GenBank/DDBJ whole genome shotgun (WGS) entry which is preliminary data.</text>
</comment>
<dbReference type="GO" id="GO:0004674">
    <property type="term" value="F:protein serine/threonine kinase activity"/>
    <property type="evidence" value="ECO:0007669"/>
    <property type="project" value="TreeGrafter"/>
</dbReference>
<evidence type="ECO:0000256" key="3">
    <source>
        <dbReference type="ARBA" id="ARBA00022833"/>
    </source>
</evidence>
<evidence type="ECO:0000256" key="2">
    <source>
        <dbReference type="ARBA" id="ARBA00022771"/>
    </source>
</evidence>
<name>A0A816MLL1_9BILA</name>
<dbReference type="Proteomes" id="UP000663856">
    <property type="component" value="Unassembled WGS sequence"/>
</dbReference>
<dbReference type="SUPFAM" id="SSF48371">
    <property type="entry name" value="ARM repeat"/>
    <property type="match status" value="1"/>
</dbReference>
<dbReference type="InterPro" id="IPR001245">
    <property type="entry name" value="Ser-Thr/Tyr_kinase_cat_dom"/>
</dbReference>
<feature type="domain" description="ZZ-type" evidence="7">
    <location>
        <begin position="168"/>
        <end position="224"/>
    </location>
</feature>
<dbReference type="Pfam" id="PF07714">
    <property type="entry name" value="PK_Tyr_Ser-Thr"/>
    <property type="match status" value="1"/>
</dbReference>
<dbReference type="PANTHER" id="PTHR44329">
    <property type="entry name" value="SERINE/THREONINE-PROTEIN KINASE TNNI3K-RELATED"/>
    <property type="match status" value="1"/>
</dbReference>
<dbReference type="PROSITE" id="PS50011">
    <property type="entry name" value="PROTEIN_KINASE_DOM"/>
    <property type="match status" value="1"/>
</dbReference>
<gene>
    <name evidence="8" type="ORF">WKI299_LOCUS4918</name>
</gene>
<dbReference type="InterPro" id="IPR000719">
    <property type="entry name" value="Prot_kinase_dom"/>
</dbReference>
<proteinExistence type="predicted"/>
<dbReference type="InterPro" id="IPR043145">
    <property type="entry name" value="Znf_ZZ_sf"/>
</dbReference>
<evidence type="ECO:0000256" key="1">
    <source>
        <dbReference type="ARBA" id="ARBA00022723"/>
    </source>
</evidence>
<dbReference type="Pfam" id="PF00569">
    <property type="entry name" value="ZZ"/>
    <property type="match status" value="2"/>
</dbReference>
<keyword evidence="2 4" id="KW-0863">Zinc-finger</keyword>
<evidence type="ECO:0000256" key="5">
    <source>
        <dbReference type="SAM" id="MobiDB-lite"/>
    </source>
</evidence>
<dbReference type="GO" id="GO:0008270">
    <property type="term" value="F:zinc ion binding"/>
    <property type="evidence" value="ECO:0007669"/>
    <property type="project" value="UniProtKB-KW"/>
</dbReference>
<keyword evidence="3" id="KW-0862">Zinc</keyword>
<dbReference type="PROSITE" id="PS50135">
    <property type="entry name" value="ZF_ZZ_2"/>
    <property type="match status" value="2"/>
</dbReference>
<dbReference type="InterPro" id="IPR000433">
    <property type="entry name" value="Znf_ZZ"/>
</dbReference>
<keyword evidence="1" id="KW-0479">Metal-binding</keyword>
<feature type="domain" description="Protein kinase" evidence="6">
    <location>
        <begin position="313"/>
        <end position="575"/>
    </location>
</feature>
<dbReference type="InterPro" id="IPR016024">
    <property type="entry name" value="ARM-type_fold"/>
</dbReference>
<dbReference type="InterPro" id="IPR051681">
    <property type="entry name" value="Ser/Thr_Kinases-Pseudokinases"/>
</dbReference>
<feature type="region of interest" description="Disordered" evidence="5">
    <location>
        <begin position="83"/>
        <end position="140"/>
    </location>
</feature>
<protein>
    <submittedName>
        <fullName evidence="8">Uncharacterized protein</fullName>
    </submittedName>
</protein>
<evidence type="ECO:0000259" key="7">
    <source>
        <dbReference type="PROSITE" id="PS50135"/>
    </source>
</evidence>
<dbReference type="SUPFAM" id="SSF57850">
    <property type="entry name" value="RING/U-box"/>
    <property type="match status" value="2"/>
</dbReference>
<evidence type="ECO:0000313" key="8">
    <source>
        <dbReference type="EMBL" id="CAF2004173.1"/>
    </source>
</evidence>
<dbReference type="Gene3D" id="1.10.510.10">
    <property type="entry name" value="Transferase(Phosphotransferase) domain 1"/>
    <property type="match status" value="1"/>
</dbReference>
<feature type="domain" description="ZZ-type" evidence="7">
    <location>
        <begin position="249"/>
        <end position="305"/>
    </location>
</feature>
<accession>A0A816MLL1</accession>
<dbReference type="SUPFAM" id="SSF56112">
    <property type="entry name" value="Protein kinase-like (PK-like)"/>
    <property type="match status" value="1"/>
</dbReference>
<reference evidence="8" key="1">
    <citation type="submission" date="2021-02" db="EMBL/GenBank/DDBJ databases">
        <authorList>
            <person name="Nowell W R."/>
        </authorList>
    </citation>
    <scope>NUCLEOTIDE SEQUENCE</scope>
</reference>
<dbReference type="CDD" id="cd02338">
    <property type="entry name" value="ZZ_PCMF_like"/>
    <property type="match status" value="1"/>
</dbReference>
<sequence>MCHRLLEEPLTGQTQNMNTVDDEFCLIRCSDKNDFDIVPKRCFSTPSNTIEIYQTYPVEINGNQCEATVILKGTKEDCERLQHNIRSKPSTDAPTARSDRTAESNTEQSTTITSSEPLVPTNVNEESNNANDDDEGDQYTSQNNVVMGMLQMLLTSSAQRSNNDDTEIHKVRCGLCGTSPIKRDRYKCLNCEGLDMCGRCFARRKESGHHKSGHAFAHFKSPGELFDRAVNDNEVTFSNLKTLYANEIHESINCNGCNRGLIKGLRFKCYSCSNYNLCQQCVDSGVTTQSHKLSHSLIVVMRRTVLQIPVEDIQISNQCGRGAFGSVHMARWISKKRRITCKTITLPSTENTDKLEKNFVKDLAVYAELSGVYILKTYGYAILKRDENIKYMVIMEYMSRGSLSNVIRENGSQLSLRRRLDMARNIASGMRYIHEHQMIHRDIQPYNILVNENDVAKIGGMGIARLFDPRDPQTQISSQSYMPPEYYHGIYDETLDIFTFGLTLNEIFTSTKHSFETLPTGKISFRNKSTIFYELISKCVAYDPKRRSTAIEIEKTLNVFGDSFNELVLMKHPSYMSRSTKEKDKIFIAFYEKLYPHAMKIIEKEFPPERLDVPRYAPANDFHTIFQADNRQFNIDESAETKLFQVENSILREEQVLTITNILSFISLTSQYSKYEKLWVILNNALHRLTWVELKACRLLETWLRWKDSNELSCFADHAALLLINSDVWSVQATEILCDLLSSDKDRFRHRAEIICRSPYEHDALTSSKLGIDILLTLVKKKIHYQLNLASAGLTLNRLIRNITLDVQSHLEILLWLERYRIHALTNADYFVNNLSSSKNSYVNSFFTAELSLDTGSYINSFRLSGDLVMYFRDIIPSNFIVFTTNNEDATSDEVLESHKQFVVSILLNLYKLLNNTNQTRQAAVTALNKLFEKSNNNQICQAVACFLGYICNEKTYKYLFKKIVWIVNKLCYGTSNYSNSVLLALISSYFYSISINKITLNQDDLNLFSTLLKHDSCEIVQAVRVGLARIHKDSLFLIGFLDCDDTQFYHALLGSTASWYVDEIQLNSENNVAKFIEEHPTLLPIFMIELYDSIRHFSSKIRQIGFNNYDLAFGYPTYVKIAALIAVGTPKVFCAFVQDWSDGDNFKRALFYTSKQHHFPQRAACLTILSLLGELTIDLCQMFIETMRISF</sequence>